<dbReference type="GO" id="GO:0005829">
    <property type="term" value="C:cytosol"/>
    <property type="evidence" value="ECO:0007669"/>
    <property type="project" value="TreeGrafter"/>
</dbReference>
<keyword evidence="13 15" id="KW-0811">Translocation</keyword>
<dbReference type="Gene3D" id="3.90.1440.10">
    <property type="entry name" value="SecA, preprotein cross-linking domain"/>
    <property type="match status" value="1"/>
</dbReference>
<dbReference type="STRING" id="1817892.AUK40_05350"/>
<comment type="cofactor">
    <cofactor evidence="1">
        <name>Zn(2+)</name>
        <dbReference type="ChEBI" id="CHEBI:29105"/>
    </cofactor>
</comment>
<comment type="function">
    <text evidence="15">Part of the Sec protein translocase complex. Interacts with the SecYEG preprotein conducting channel. Has a central role in coupling the hydrolysis of ATP to the transfer of proteins into and across the cell membrane, serving as an ATP-driven molecular motor driving the stepwise translocation of polypeptide chains across the membrane.</text>
</comment>
<dbReference type="PRINTS" id="PR00906">
    <property type="entry name" value="SECA"/>
</dbReference>
<dbReference type="GO" id="GO:0031522">
    <property type="term" value="C:cell envelope Sec protein transport complex"/>
    <property type="evidence" value="ECO:0007669"/>
    <property type="project" value="TreeGrafter"/>
</dbReference>
<keyword evidence="10 15" id="KW-0067">ATP-binding</keyword>
<comment type="caution">
    <text evidence="21">The sequence shown here is derived from an EMBL/GenBank/DDBJ whole genome shotgun (WGS) entry which is preliminary data.</text>
</comment>
<dbReference type="InterPro" id="IPR036670">
    <property type="entry name" value="SecA_X-link_sf"/>
</dbReference>
<evidence type="ECO:0000256" key="4">
    <source>
        <dbReference type="ARBA" id="ARBA00022448"/>
    </source>
</evidence>
<dbReference type="GO" id="GO:0065002">
    <property type="term" value="P:intracellular protein transmembrane transport"/>
    <property type="evidence" value="ECO:0007669"/>
    <property type="project" value="UniProtKB-UniRule"/>
</dbReference>
<dbReference type="Proteomes" id="UP000183245">
    <property type="component" value="Unassembled WGS sequence"/>
</dbReference>
<evidence type="ECO:0000256" key="7">
    <source>
        <dbReference type="ARBA" id="ARBA00022723"/>
    </source>
</evidence>
<dbReference type="InterPro" id="IPR011130">
    <property type="entry name" value="SecA_preprotein_X-link_dom"/>
</dbReference>
<dbReference type="SUPFAM" id="SSF81886">
    <property type="entry name" value="Helical scaffold and wing domains of SecA"/>
    <property type="match status" value="2"/>
</dbReference>
<dbReference type="EC" id="7.4.2.8" evidence="15"/>
<dbReference type="Pfam" id="PF01043">
    <property type="entry name" value="SecA_PP_bind"/>
    <property type="match status" value="1"/>
</dbReference>
<dbReference type="FunFam" id="3.40.50.300:FF:000429">
    <property type="entry name" value="Preprotein translocase subunit SecA"/>
    <property type="match status" value="1"/>
</dbReference>
<dbReference type="PROSITE" id="PS51194">
    <property type="entry name" value="HELICASE_CTER"/>
    <property type="match status" value="1"/>
</dbReference>
<protein>
    <recommendedName>
        <fullName evidence="15 16">Protein translocase subunit SecA</fullName>
        <ecNumber evidence="15">7.4.2.8</ecNumber>
    </recommendedName>
</protein>
<evidence type="ECO:0000256" key="16">
    <source>
        <dbReference type="RuleBase" id="RU003874"/>
    </source>
</evidence>
<dbReference type="EMBL" id="MNZT01000095">
    <property type="protein sequence ID" value="OIP96041.1"/>
    <property type="molecule type" value="Genomic_DNA"/>
</dbReference>
<dbReference type="PANTHER" id="PTHR30612:SF0">
    <property type="entry name" value="CHLOROPLAST PROTEIN-TRANSPORTING ATPASE"/>
    <property type="match status" value="1"/>
</dbReference>
<dbReference type="InterPro" id="IPR001650">
    <property type="entry name" value="Helicase_C-like"/>
</dbReference>
<dbReference type="InterPro" id="IPR014018">
    <property type="entry name" value="SecA_motor_DEAD"/>
</dbReference>
<evidence type="ECO:0000256" key="14">
    <source>
        <dbReference type="ARBA" id="ARBA00023136"/>
    </source>
</evidence>
<dbReference type="CDD" id="cd17928">
    <property type="entry name" value="DEXDc_SecA"/>
    <property type="match status" value="1"/>
</dbReference>
<feature type="domain" description="SecA family profile" evidence="20">
    <location>
        <begin position="2"/>
        <end position="592"/>
    </location>
</feature>
<evidence type="ECO:0000256" key="3">
    <source>
        <dbReference type="ARBA" id="ARBA00007650"/>
    </source>
</evidence>
<evidence type="ECO:0000256" key="2">
    <source>
        <dbReference type="ARBA" id="ARBA00004170"/>
    </source>
</evidence>
<evidence type="ECO:0000256" key="12">
    <source>
        <dbReference type="ARBA" id="ARBA00022967"/>
    </source>
</evidence>
<dbReference type="Pfam" id="PF21090">
    <property type="entry name" value="P-loop_SecA"/>
    <property type="match status" value="2"/>
</dbReference>
<evidence type="ECO:0000256" key="6">
    <source>
        <dbReference type="ARBA" id="ARBA00022490"/>
    </source>
</evidence>
<dbReference type="InterPro" id="IPR004027">
    <property type="entry name" value="SEC_C_motif"/>
</dbReference>
<feature type="region of interest" description="Disordered" evidence="17">
    <location>
        <begin position="880"/>
        <end position="927"/>
    </location>
</feature>
<dbReference type="GO" id="GO:0046872">
    <property type="term" value="F:metal ion binding"/>
    <property type="evidence" value="ECO:0007669"/>
    <property type="project" value="UniProtKB-KW"/>
</dbReference>
<dbReference type="NCBIfam" id="TIGR00963">
    <property type="entry name" value="secA"/>
    <property type="match status" value="1"/>
</dbReference>
<dbReference type="InterPro" id="IPR014001">
    <property type="entry name" value="Helicase_ATP-bd"/>
</dbReference>
<evidence type="ECO:0000259" key="18">
    <source>
        <dbReference type="PROSITE" id="PS51192"/>
    </source>
</evidence>
<dbReference type="GO" id="GO:0017038">
    <property type="term" value="P:protein import"/>
    <property type="evidence" value="ECO:0007669"/>
    <property type="project" value="InterPro"/>
</dbReference>
<dbReference type="Gene3D" id="1.10.3060.10">
    <property type="entry name" value="Helical scaffold and wing domains of SecA"/>
    <property type="match status" value="2"/>
</dbReference>
<evidence type="ECO:0000256" key="13">
    <source>
        <dbReference type="ARBA" id="ARBA00023010"/>
    </source>
</evidence>
<keyword evidence="14 15" id="KW-0472">Membrane</keyword>
<dbReference type="HAMAP" id="MF_01382">
    <property type="entry name" value="SecA"/>
    <property type="match status" value="1"/>
</dbReference>
<evidence type="ECO:0000256" key="8">
    <source>
        <dbReference type="ARBA" id="ARBA00022741"/>
    </source>
</evidence>
<feature type="binding site" evidence="15">
    <location>
        <begin position="117"/>
        <end position="121"/>
    </location>
    <ligand>
        <name>ATP</name>
        <dbReference type="ChEBI" id="CHEBI:30616"/>
    </ligand>
</feature>
<comment type="similarity">
    <text evidence="3 15 16">Belongs to the SecA family.</text>
</comment>
<dbReference type="Gene3D" id="3.40.50.300">
    <property type="entry name" value="P-loop containing nucleotide triphosphate hydrolases"/>
    <property type="match status" value="3"/>
</dbReference>
<dbReference type="InterPro" id="IPR044722">
    <property type="entry name" value="SecA_SF2_C"/>
</dbReference>
<evidence type="ECO:0000259" key="20">
    <source>
        <dbReference type="PROSITE" id="PS51196"/>
    </source>
</evidence>
<feature type="domain" description="Helicase ATP-binding" evidence="18">
    <location>
        <begin position="101"/>
        <end position="259"/>
    </location>
</feature>
<comment type="subcellular location">
    <subcellularLocation>
        <location evidence="15">Cell membrane</location>
        <topology evidence="15">Peripheral membrane protein</topology>
        <orientation evidence="15">Cytoplasmic side</orientation>
    </subcellularLocation>
    <subcellularLocation>
        <location evidence="15">Cytoplasm</location>
    </subcellularLocation>
    <subcellularLocation>
        <location evidence="2">Membrane</location>
        <topology evidence="2">Peripheral membrane protein</topology>
    </subcellularLocation>
    <text evidence="15">Distribution is 50-50.</text>
</comment>
<dbReference type="PROSITE" id="PS51196">
    <property type="entry name" value="SECA_MOTOR_DEAD"/>
    <property type="match status" value="1"/>
</dbReference>
<evidence type="ECO:0000256" key="17">
    <source>
        <dbReference type="SAM" id="MobiDB-lite"/>
    </source>
</evidence>
<dbReference type="Pfam" id="PF07516">
    <property type="entry name" value="SecA_SW"/>
    <property type="match status" value="2"/>
</dbReference>
<feature type="compositionally biased region" description="Basic and acidic residues" evidence="17">
    <location>
        <begin position="884"/>
        <end position="893"/>
    </location>
</feature>
<evidence type="ECO:0000256" key="11">
    <source>
        <dbReference type="ARBA" id="ARBA00022927"/>
    </source>
</evidence>
<dbReference type="SMART" id="SM00958">
    <property type="entry name" value="SecA_PP_bind"/>
    <property type="match status" value="1"/>
</dbReference>
<gene>
    <name evidence="15" type="primary">secA</name>
    <name evidence="21" type="ORF">AUK40_05350</name>
</gene>
<keyword evidence="6 15" id="KW-0963">Cytoplasm</keyword>
<dbReference type="GO" id="GO:0005886">
    <property type="term" value="C:plasma membrane"/>
    <property type="evidence" value="ECO:0007669"/>
    <property type="project" value="UniProtKB-SubCell"/>
</dbReference>
<dbReference type="InterPro" id="IPR036266">
    <property type="entry name" value="SecA_Wing/Scaffold_sf"/>
</dbReference>
<dbReference type="FunFam" id="3.90.1440.10:FF:000002">
    <property type="entry name" value="Protein translocase subunit SecA"/>
    <property type="match status" value="1"/>
</dbReference>
<dbReference type="NCBIfam" id="NF009538">
    <property type="entry name" value="PRK12904.1"/>
    <property type="match status" value="1"/>
</dbReference>
<dbReference type="AlphaFoldDB" id="A0A1J5IG16"/>
<feature type="binding site" evidence="15">
    <location>
        <position position="505"/>
    </location>
    <ligand>
        <name>ATP</name>
        <dbReference type="ChEBI" id="CHEBI:30616"/>
    </ligand>
</feature>
<keyword evidence="9" id="KW-0862">Zinc</keyword>
<organism evidence="21 22">
    <name type="scientific">Candidatus Wirthbacteria bacterium CG2_30_54_11</name>
    <dbReference type="NCBI Taxonomy" id="1817892"/>
    <lineage>
        <taxon>Bacteria</taxon>
        <taxon>Candidatus Wirthbacteria</taxon>
    </lineage>
</organism>
<evidence type="ECO:0000256" key="15">
    <source>
        <dbReference type="HAMAP-Rule" id="MF_01382"/>
    </source>
</evidence>
<accession>A0A1J5IG16</accession>
<feature type="binding site" evidence="15">
    <location>
        <position position="99"/>
    </location>
    <ligand>
        <name>ATP</name>
        <dbReference type="ChEBI" id="CHEBI:30616"/>
    </ligand>
</feature>
<dbReference type="PROSITE" id="PS51192">
    <property type="entry name" value="HELICASE_ATP_BIND_1"/>
    <property type="match status" value="1"/>
</dbReference>
<dbReference type="PANTHER" id="PTHR30612">
    <property type="entry name" value="SECA INNER MEMBRANE COMPONENT OF SEC PROTEIN SECRETION SYSTEM"/>
    <property type="match status" value="1"/>
</dbReference>
<dbReference type="Pfam" id="PF02810">
    <property type="entry name" value="SEC-C"/>
    <property type="match status" value="1"/>
</dbReference>
<proteinExistence type="inferred from homology"/>
<dbReference type="InterPro" id="IPR000185">
    <property type="entry name" value="SecA"/>
</dbReference>
<dbReference type="InterPro" id="IPR011116">
    <property type="entry name" value="SecA_Wing/Scaffold"/>
</dbReference>
<dbReference type="SMART" id="SM00957">
    <property type="entry name" value="SecA_DEAD"/>
    <property type="match status" value="1"/>
</dbReference>
<reference evidence="21 22" key="1">
    <citation type="journal article" date="2016" name="Environ. Microbiol.">
        <title>Genomic resolution of a cold subsurface aquifer community provides metabolic insights for novel microbes adapted to high CO concentrations.</title>
        <authorList>
            <person name="Probst A.J."/>
            <person name="Castelle C.J."/>
            <person name="Singh A."/>
            <person name="Brown C.T."/>
            <person name="Anantharaman K."/>
            <person name="Sharon I."/>
            <person name="Hug L.A."/>
            <person name="Burstein D."/>
            <person name="Emerson J.B."/>
            <person name="Thomas B.C."/>
            <person name="Banfield J.F."/>
        </authorList>
    </citation>
    <scope>NUCLEOTIDE SEQUENCE [LARGE SCALE GENOMIC DNA]</scope>
    <source>
        <strain evidence="21">CG2_30_54_11</strain>
    </source>
</reference>
<evidence type="ECO:0000259" key="19">
    <source>
        <dbReference type="PROSITE" id="PS51194"/>
    </source>
</evidence>
<name>A0A1J5IG16_9BACT</name>
<dbReference type="GO" id="GO:0043952">
    <property type="term" value="P:protein transport by the Sec complex"/>
    <property type="evidence" value="ECO:0007669"/>
    <property type="project" value="TreeGrafter"/>
</dbReference>
<comment type="catalytic activity">
    <reaction evidence="15">
        <text>ATP + H2O + cellular proteinSide 1 = ADP + phosphate + cellular proteinSide 2.</text>
        <dbReference type="EC" id="7.4.2.8"/>
    </reaction>
</comment>
<evidence type="ECO:0000256" key="1">
    <source>
        <dbReference type="ARBA" id="ARBA00001947"/>
    </source>
</evidence>
<evidence type="ECO:0000313" key="21">
    <source>
        <dbReference type="EMBL" id="OIP96041.1"/>
    </source>
</evidence>
<sequence>MFKKLFMRFLDSNEKQVAKLLPLVAQVNEWDQKFKELSAEQLALKTVEFRERVQQGESLDDLLPEAFAAVKSACRLLVGKRWAAGGIEQTWEMVPFDVQIIGGIVLHQGKIAEMKTGEGKTLVASMPLYLNSLSGKGAHLVTVNDYLARRDSEWMGEIYKVLGLTVGCVQHGLTEIERQAAYGSDITYGTNNEFGFDYLRDNMVPDLKYCVQRELNYAIVDEVDSILIDEARTPLIISGQGEDSTSWYEKFARLMPKLEVVTDYEVDEKMHSAALTESGIAKVEKWTGIENLYDASMPLAHYLESALKAYALYKIDKDYVIKEGEVVIVDEFTGRLMVGRRYSEGLHQAIEAKEGVAIKKESQTLATITFQNYFRMYGKLAGMTGTAATEAEEFDKIYSLDVMVIPTNREAIRVDHHDYVYKNQKAKFRALVEDVKERNKRGQPVLVGTIAVENSEVLSQLFTQAGIRHAVLNAKQHDREALVVAEAGKKGSVTIATNMAGRGTDIKLGGTDATVDEKLEILSLGGLAVIGSERHESRRIDNQLRGRSGRQGEKGESRFYVALDDDLMRIFGGERVSGLMDRLGIDEDMPIEHGLVSRSIESAQKKVEGYNFDTRKHLVEYDDVMNRQREVVYGLRRQILMKAGEKTEPSPASDSVPPIEEETSPAEQIDAFSEQMGKGQFSDFLHVVTHQKDLQHIIRFLLWREIEGIVSNHVQMFTGGEWDSSELLKEFHTIIPYDVASLERIKTEVQLHKEVAEISEKFYSIALSALKSKEVELSPEIMRQAERVVLLRTIDRLWVNHLDVMGDLREGIGLQGYGQKDPLIEYKAQGFRMFQELMAVIQSNVVKTIYRIGLKTSGQTSQTAAYRNVTEQKAELKSGFADVRSAKSGKEGTRQPVKNTETVGRNDPCPCGSGRKYKKCHGANQSG</sequence>
<dbReference type="InterPro" id="IPR011115">
    <property type="entry name" value="SecA_DEAD"/>
</dbReference>
<keyword evidence="8 15" id="KW-0547">Nucleotide-binding</keyword>
<evidence type="ECO:0000256" key="9">
    <source>
        <dbReference type="ARBA" id="ARBA00022833"/>
    </source>
</evidence>
<dbReference type="GO" id="GO:0005524">
    <property type="term" value="F:ATP binding"/>
    <property type="evidence" value="ECO:0007669"/>
    <property type="project" value="UniProtKB-UniRule"/>
</dbReference>
<keyword evidence="11 15" id="KW-0653">Protein transport</keyword>
<dbReference type="SUPFAM" id="SSF52540">
    <property type="entry name" value="P-loop containing nucleoside triphosphate hydrolases"/>
    <property type="match status" value="2"/>
</dbReference>
<dbReference type="InterPro" id="IPR020937">
    <property type="entry name" value="SecA_CS"/>
</dbReference>
<dbReference type="Pfam" id="PF07517">
    <property type="entry name" value="SecA_DEAD"/>
    <property type="match status" value="1"/>
</dbReference>
<dbReference type="SUPFAM" id="SSF81767">
    <property type="entry name" value="Pre-protein crosslinking domain of SecA"/>
    <property type="match status" value="1"/>
</dbReference>
<keyword evidence="12 15" id="KW-1278">Translocase</keyword>
<dbReference type="CDD" id="cd18803">
    <property type="entry name" value="SF2_C_secA"/>
    <property type="match status" value="1"/>
</dbReference>
<evidence type="ECO:0000256" key="5">
    <source>
        <dbReference type="ARBA" id="ARBA00022475"/>
    </source>
</evidence>
<keyword evidence="5 15" id="KW-1003">Cell membrane</keyword>
<evidence type="ECO:0000256" key="10">
    <source>
        <dbReference type="ARBA" id="ARBA00022840"/>
    </source>
</evidence>
<keyword evidence="7" id="KW-0479">Metal-binding</keyword>
<dbReference type="PROSITE" id="PS01312">
    <property type="entry name" value="SECA"/>
    <property type="match status" value="1"/>
</dbReference>
<feature type="domain" description="Helicase C-terminal" evidence="19">
    <location>
        <begin position="427"/>
        <end position="618"/>
    </location>
</feature>
<dbReference type="GO" id="GO:0006605">
    <property type="term" value="P:protein targeting"/>
    <property type="evidence" value="ECO:0007669"/>
    <property type="project" value="UniProtKB-UniRule"/>
</dbReference>
<comment type="subunit">
    <text evidence="15">Monomer and homodimer. Part of the essential Sec protein translocation apparatus which comprises SecA, SecYEG and auxiliary proteins SecDF. Other proteins may also be involved.</text>
</comment>
<dbReference type="InterPro" id="IPR027417">
    <property type="entry name" value="P-loop_NTPase"/>
</dbReference>
<evidence type="ECO:0000313" key="22">
    <source>
        <dbReference type="Proteomes" id="UP000183245"/>
    </source>
</evidence>
<keyword evidence="4 15" id="KW-0813">Transport</keyword>
<dbReference type="GO" id="GO:0008564">
    <property type="term" value="F:protein-exporting ATPase activity"/>
    <property type="evidence" value="ECO:0007669"/>
    <property type="project" value="UniProtKB-EC"/>
</dbReference>